<dbReference type="InterPro" id="IPR007541">
    <property type="entry name" value="Uncharacterised_BSP"/>
</dbReference>
<dbReference type="EMBL" id="LVXG01000067">
    <property type="protein sequence ID" value="OQP40721.1"/>
    <property type="molecule type" value="Genomic_DNA"/>
</dbReference>
<keyword evidence="3" id="KW-1185">Reference proteome</keyword>
<evidence type="ECO:0000313" key="3">
    <source>
        <dbReference type="Proteomes" id="UP000192610"/>
    </source>
</evidence>
<dbReference type="PANTHER" id="PTHR33321:SF12">
    <property type="entry name" value="PLANT BASIC SECRETORY PROTEIN (BSP) FAMILY PROTEIN"/>
    <property type="match status" value="1"/>
</dbReference>
<accession>A0A1V9E3T2</accession>
<comment type="caution">
    <text evidence="2">The sequence shown here is derived from an EMBL/GenBank/DDBJ whole genome shotgun (WGS) entry which is preliminary data.</text>
</comment>
<dbReference type="STRING" id="354355.SAMN05660816_04267"/>
<organism evidence="2 3">
    <name type="scientific">Niastella yeongjuensis</name>
    <dbReference type="NCBI Taxonomy" id="354355"/>
    <lineage>
        <taxon>Bacteria</taxon>
        <taxon>Pseudomonadati</taxon>
        <taxon>Bacteroidota</taxon>
        <taxon>Chitinophagia</taxon>
        <taxon>Chitinophagales</taxon>
        <taxon>Chitinophagaceae</taxon>
        <taxon>Niastella</taxon>
    </lineage>
</organism>
<dbReference type="RefSeq" id="WP_081203693.1">
    <property type="nucleotide sequence ID" value="NZ_FOCZ01000007.1"/>
</dbReference>
<name>A0A1V9E3T2_9BACT</name>
<feature type="chain" id="PRO_5010695099" evidence="1">
    <location>
        <begin position="24"/>
        <end position="238"/>
    </location>
</feature>
<keyword evidence="1" id="KW-0732">Signal</keyword>
<proteinExistence type="predicted"/>
<evidence type="ECO:0000313" key="2">
    <source>
        <dbReference type="EMBL" id="OQP40721.1"/>
    </source>
</evidence>
<sequence length="238" mass="27149">MNSTLTAVMMAGLALGPALPAWASGHSQNGYQAPAADTITREGYTLVFINRQPDFDTTTRQRMIDVFFTVYPKEANRFNTHTAQKVVFTIDPDYDGVAETGNDKVRYNPKWLKAHPEDIDVVTHEAMHIVQAYTHPVPGWLTEGIADYVRYVYGVNNQKGNWRLPDLKPGQNYTNAYRITARFLVWVEKNHSGTVDRLDKAAREGKYTSQIWTTLTGKTVDELWKDYSQNPQLELTYR</sequence>
<reference evidence="3" key="1">
    <citation type="submission" date="2016-04" db="EMBL/GenBank/DDBJ databases">
        <authorList>
            <person name="Chen L."/>
            <person name="Zhuang W."/>
            <person name="Wang G."/>
        </authorList>
    </citation>
    <scope>NUCLEOTIDE SEQUENCE [LARGE SCALE GENOMIC DNA]</scope>
    <source>
        <strain evidence="3">17621</strain>
    </source>
</reference>
<dbReference type="Pfam" id="PF04450">
    <property type="entry name" value="BSP"/>
    <property type="match status" value="1"/>
</dbReference>
<dbReference type="OrthoDB" id="211588at2"/>
<gene>
    <name evidence="2" type="ORF">A4H97_13950</name>
</gene>
<dbReference type="Proteomes" id="UP000192610">
    <property type="component" value="Unassembled WGS sequence"/>
</dbReference>
<evidence type="ECO:0000256" key="1">
    <source>
        <dbReference type="SAM" id="SignalP"/>
    </source>
</evidence>
<dbReference type="AlphaFoldDB" id="A0A1V9E3T2"/>
<protein>
    <submittedName>
        <fullName evidence="2">Secretory protein</fullName>
    </submittedName>
</protein>
<feature type="signal peptide" evidence="1">
    <location>
        <begin position="1"/>
        <end position="23"/>
    </location>
</feature>
<dbReference type="PANTHER" id="PTHR33321">
    <property type="match status" value="1"/>
</dbReference>